<dbReference type="EMBL" id="MPUH01000027">
    <property type="protein sequence ID" value="OMJ94396.1"/>
    <property type="molecule type" value="Genomic_DNA"/>
</dbReference>
<dbReference type="Proteomes" id="UP000187209">
    <property type="component" value="Unassembled WGS sequence"/>
</dbReference>
<accession>A0A1R2CZG4</accession>
<dbReference type="AlphaFoldDB" id="A0A1R2CZG4"/>
<comment type="caution">
    <text evidence="2">The sequence shown here is derived from an EMBL/GenBank/DDBJ whole genome shotgun (WGS) entry which is preliminary data.</text>
</comment>
<sequence>MNMARKSHEEKNLGMLIKQLNQVIFIKSENECQKLKKSLKLEKKRLDRLCSQLQVARQQIEFYTHEYQRALENIKDCNWRITKDMCSELRKIPSPSKTIIEICEKIMLILDQPDTTFSAFKSLSKNFGYMKDLMSSIQGQTLPDNIINEILPMWKNQTIIQAKVAKTSKCASFLAQWIGFIVEYSLKKETVASSKRKEPEIDKKIRIQAVVVDDLQREILLLEDSIKNILEIQARNQEQKSDNEQEEELSEKFEISKESSRPFGFTMHRGTASGGLLGNSLHCYRSQSFPNFSDEQLYGGVPVKEPNEHQILYEGRNEALGCCRLKFFCF</sequence>
<evidence type="ECO:0000313" key="2">
    <source>
        <dbReference type="EMBL" id="OMJ94396.1"/>
    </source>
</evidence>
<evidence type="ECO:0000256" key="1">
    <source>
        <dbReference type="SAM" id="Coils"/>
    </source>
</evidence>
<feature type="coiled-coil region" evidence="1">
    <location>
        <begin position="212"/>
        <end position="249"/>
    </location>
</feature>
<keyword evidence="3" id="KW-1185">Reference proteome</keyword>
<gene>
    <name evidence="2" type="ORF">SteCoe_2448</name>
</gene>
<evidence type="ECO:0000313" key="3">
    <source>
        <dbReference type="Proteomes" id="UP000187209"/>
    </source>
</evidence>
<protein>
    <recommendedName>
        <fullName evidence="4">Dynein heavy chain coiled coil stalk domain-containing protein</fullName>
    </recommendedName>
</protein>
<proteinExistence type="predicted"/>
<keyword evidence="1" id="KW-0175">Coiled coil</keyword>
<evidence type="ECO:0008006" key="4">
    <source>
        <dbReference type="Google" id="ProtNLM"/>
    </source>
</evidence>
<reference evidence="2 3" key="1">
    <citation type="submission" date="2016-11" db="EMBL/GenBank/DDBJ databases">
        <title>The macronuclear genome of Stentor coeruleus: a giant cell with tiny introns.</title>
        <authorList>
            <person name="Slabodnick M."/>
            <person name="Ruby J.G."/>
            <person name="Reiff S.B."/>
            <person name="Swart E.C."/>
            <person name="Gosai S."/>
            <person name="Prabakaran S."/>
            <person name="Witkowska E."/>
            <person name="Larue G.E."/>
            <person name="Fisher S."/>
            <person name="Freeman R.M."/>
            <person name="Gunawardena J."/>
            <person name="Chu W."/>
            <person name="Stover N.A."/>
            <person name="Gregory B.D."/>
            <person name="Nowacki M."/>
            <person name="Derisi J."/>
            <person name="Roy S.W."/>
            <person name="Marshall W.F."/>
            <person name="Sood P."/>
        </authorList>
    </citation>
    <scope>NUCLEOTIDE SEQUENCE [LARGE SCALE GENOMIC DNA]</scope>
    <source>
        <strain evidence="2">WM001</strain>
    </source>
</reference>
<name>A0A1R2CZG4_9CILI</name>
<organism evidence="2 3">
    <name type="scientific">Stentor coeruleus</name>
    <dbReference type="NCBI Taxonomy" id="5963"/>
    <lineage>
        <taxon>Eukaryota</taxon>
        <taxon>Sar</taxon>
        <taxon>Alveolata</taxon>
        <taxon>Ciliophora</taxon>
        <taxon>Postciliodesmatophora</taxon>
        <taxon>Heterotrichea</taxon>
        <taxon>Heterotrichida</taxon>
        <taxon>Stentoridae</taxon>
        <taxon>Stentor</taxon>
    </lineage>
</organism>
<dbReference type="Gene3D" id="1.20.920.20">
    <property type="match status" value="1"/>
</dbReference>
<feature type="coiled-coil region" evidence="1">
    <location>
        <begin position="32"/>
        <end position="73"/>
    </location>
</feature>